<name>A0ACC0I1J3_9ERIC</name>
<evidence type="ECO:0000313" key="2">
    <source>
        <dbReference type="Proteomes" id="UP001060215"/>
    </source>
</evidence>
<keyword evidence="2" id="KW-1185">Reference proteome</keyword>
<dbReference type="Proteomes" id="UP001060215">
    <property type="component" value="Chromosome 2"/>
</dbReference>
<organism evidence="1 2">
    <name type="scientific">Camellia lanceoleosa</name>
    <dbReference type="NCBI Taxonomy" id="1840588"/>
    <lineage>
        <taxon>Eukaryota</taxon>
        <taxon>Viridiplantae</taxon>
        <taxon>Streptophyta</taxon>
        <taxon>Embryophyta</taxon>
        <taxon>Tracheophyta</taxon>
        <taxon>Spermatophyta</taxon>
        <taxon>Magnoliopsida</taxon>
        <taxon>eudicotyledons</taxon>
        <taxon>Gunneridae</taxon>
        <taxon>Pentapetalae</taxon>
        <taxon>asterids</taxon>
        <taxon>Ericales</taxon>
        <taxon>Theaceae</taxon>
        <taxon>Camellia</taxon>
    </lineage>
</organism>
<gene>
    <name evidence="1" type="ORF">LOK49_LG04G00022</name>
</gene>
<sequence length="126" mass="13484">MATIEKLTEFAISVRSTIDVVQQVASLVSRFASAFGDFHLSNAIADCLDLLDLSADELIAAAIGEGFMAQSMGFRNTAGPEKHQAVALRVQSDRSIFVNCRMESIVPVMNSMVAVSSPALSIPYDS</sequence>
<dbReference type="EMBL" id="CM045759">
    <property type="protein sequence ID" value="KAI8019351.1"/>
    <property type="molecule type" value="Genomic_DNA"/>
</dbReference>
<protein>
    <submittedName>
        <fullName evidence="1">Pectinesterase/pectinesterase inhibitor 13</fullName>
    </submittedName>
</protein>
<accession>A0ACC0I1J3</accession>
<comment type="caution">
    <text evidence="1">The sequence shown here is derived from an EMBL/GenBank/DDBJ whole genome shotgun (WGS) entry which is preliminary data.</text>
</comment>
<evidence type="ECO:0000313" key="1">
    <source>
        <dbReference type="EMBL" id="KAI8019351.1"/>
    </source>
</evidence>
<proteinExistence type="predicted"/>
<reference evidence="1 2" key="1">
    <citation type="journal article" date="2022" name="Plant J.">
        <title>Chromosome-level genome of Camellia lanceoleosa provides a valuable resource for understanding genome evolution and self-incompatibility.</title>
        <authorList>
            <person name="Gong W."/>
            <person name="Xiao S."/>
            <person name="Wang L."/>
            <person name="Liao Z."/>
            <person name="Chang Y."/>
            <person name="Mo W."/>
            <person name="Hu G."/>
            <person name="Li W."/>
            <person name="Zhao G."/>
            <person name="Zhu H."/>
            <person name="Hu X."/>
            <person name="Ji K."/>
            <person name="Xiang X."/>
            <person name="Song Q."/>
            <person name="Yuan D."/>
            <person name="Jin S."/>
            <person name="Zhang L."/>
        </authorList>
    </citation>
    <scope>NUCLEOTIDE SEQUENCE [LARGE SCALE GENOMIC DNA]</scope>
    <source>
        <strain evidence="1">SQ_2022a</strain>
    </source>
</reference>